<dbReference type="Proteomes" id="UP000092093">
    <property type="component" value="Unassembled WGS sequence"/>
</dbReference>
<protein>
    <submittedName>
        <fullName evidence="1">Uncharacterized protein</fullName>
    </submittedName>
</protein>
<proteinExistence type="predicted"/>
<comment type="caution">
    <text evidence="1">The sequence shown here is derived from an EMBL/GenBank/DDBJ whole genome shotgun (WGS) entry which is preliminary data.</text>
</comment>
<organism evidence="1 2">
    <name type="scientific">Aphanizomenon flos-aquae WA102</name>
    <dbReference type="NCBI Taxonomy" id="1710896"/>
    <lineage>
        <taxon>Bacteria</taxon>
        <taxon>Bacillati</taxon>
        <taxon>Cyanobacteriota</taxon>
        <taxon>Cyanophyceae</taxon>
        <taxon>Nostocales</taxon>
        <taxon>Aphanizomenonaceae</taxon>
        <taxon>Aphanizomenon</taxon>
    </lineage>
</organism>
<dbReference type="EMBL" id="LJOW01000010">
    <property type="protein sequence ID" value="OBQ45047.1"/>
    <property type="molecule type" value="Genomic_DNA"/>
</dbReference>
<reference evidence="1 2" key="1">
    <citation type="submission" date="2015-09" db="EMBL/GenBank/DDBJ databases">
        <title>Aphanizomenon flos-aquae WA102.</title>
        <authorList>
            <person name="Driscoll C."/>
        </authorList>
    </citation>
    <scope>NUCLEOTIDE SEQUENCE [LARGE SCALE GENOMIC DNA]</scope>
    <source>
        <strain evidence="1">WA102</strain>
    </source>
</reference>
<evidence type="ECO:0000313" key="1">
    <source>
        <dbReference type="EMBL" id="OBQ45047.1"/>
    </source>
</evidence>
<accession>A0A1B7X6S6</accession>
<evidence type="ECO:0000313" key="2">
    <source>
        <dbReference type="Proteomes" id="UP000092093"/>
    </source>
</evidence>
<gene>
    <name evidence="1" type="ORF">AN484_04065</name>
</gene>
<dbReference type="AlphaFoldDB" id="A0A1B7X6S6"/>
<sequence>MKLTDLKTDLKYEEYPSPSFFRQEPKSFREKEYSFGFHASEPKENKIIITNNLTNRIEEYKPEKPGVQKKKSISIDEINQLSTFYEIVKYGINAVKLKGDYLFNRIYELKELCDEEEDCDLSLESLKSMFLFIGTIANISKPSSITVSESGLFYVKWQIDKNNLITMRFKRDYFLDYVIFRPSSHTSKRIILNGSMNTMDFIDYLNNLNIKIHQQI</sequence>
<dbReference type="PATRIC" id="fig|1710896.3.peg.1342"/>
<name>A0A1B7X6S6_APHFL</name>